<feature type="domain" description="Reticulon" evidence="6">
    <location>
        <begin position="16"/>
        <end position="62"/>
    </location>
</feature>
<dbReference type="Proteomes" id="UP000596742">
    <property type="component" value="Unassembled WGS sequence"/>
</dbReference>
<evidence type="ECO:0000313" key="8">
    <source>
        <dbReference type="Proteomes" id="UP000596742"/>
    </source>
</evidence>
<dbReference type="PROSITE" id="PS50845">
    <property type="entry name" value="RETICULON"/>
    <property type="match status" value="1"/>
</dbReference>
<dbReference type="EMBL" id="UYJE01004889">
    <property type="protein sequence ID" value="VDI32210.1"/>
    <property type="molecule type" value="Genomic_DNA"/>
</dbReference>
<evidence type="ECO:0000256" key="4">
    <source>
        <dbReference type="ARBA" id="ARBA00022989"/>
    </source>
</evidence>
<evidence type="ECO:0000256" key="1">
    <source>
        <dbReference type="ARBA" id="ARBA00004477"/>
    </source>
</evidence>
<keyword evidence="4" id="KW-1133">Transmembrane helix</keyword>
<evidence type="ECO:0000256" key="5">
    <source>
        <dbReference type="ARBA" id="ARBA00023136"/>
    </source>
</evidence>
<dbReference type="InterPro" id="IPR046964">
    <property type="entry name" value="RTN1-4"/>
</dbReference>
<proteinExistence type="predicted"/>
<dbReference type="GO" id="GO:0005789">
    <property type="term" value="C:endoplasmic reticulum membrane"/>
    <property type="evidence" value="ECO:0007669"/>
    <property type="project" value="UniProtKB-SubCell"/>
</dbReference>
<reference evidence="7" key="1">
    <citation type="submission" date="2018-11" db="EMBL/GenBank/DDBJ databases">
        <authorList>
            <person name="Alioto T."/>
            <person name="Alioto T."/>
        </authorList>
    </citation>
    <scope>NUCLEOTIDE SEQUENCE</scope>
</reference>
<dbReference type="AlphaFoldDB" id="A0A8B6EBK2"/>
<protein>
    <submittedName>
        <fullName evidence="7">Reticulon-1</fullName>
    </submittedName>
</protein>
<accession>A0A8B6EBK2</accession>
<dbReference type="PANTHER" id="PTHR45799:SF2">
    <property type="entry name" value="RETICULON-LIKE PROTEIN"/>
    <property type="match status" value="1"/>
</dbReference>
<keyword evidence="3" id="KW-0256">Endoplasmic reticulum</keyword>
<gene>
    <name evidence="7" type="ORF">MGAL_10B056661</name>
</gene>
<keyword evidence="5" id="KW-0472">Membrane</keyword>
<dbReference type="InterPro" id="IPR003388">
    <property type="entry name" value="Reticulon"/>
</dbReference>
<evidence type="ECO:0000313" key="7">
    <source>
        <dbReference type="EMBL" id="VDI32210.1"/>
    </source>
</evidence>
<sequence>MEKLYSDCNLFQFGSIFTLPKVYETYKVQIDNYVSMACDQVCKVKAQVVAKLPFLKKKEKAQ</sequence>
<comment type="subcellular location">
    <subcellularLocation>
        <location evidence="1">Endoplasmic reticulum membrane</location>
        <topology evidence="1">Multi-pass membrane protein</topology>
    </subcellularLocation>
</comment>
<evidence type="ECO:0000256" key="2">
    <source>
        <dbReference type="ARBA" id="ARBA00022692"/>
    </source>
</evidence>
<keyword evidence="2" id="KW-0812">Transmembrane</keyword>
<evidence type="ECO:0000256" key="3">
    <source>
        <dbReference type="ARBA" id="ARBA00022824"/>
    </source>
</evidence>
<name>A0A8B6EBK2_MYTGA</name>
<comment type="caution">
    <text evidence="7">The sequence shown here is derived from an EMBL/GenBank/DDBJ whole genome shotgun (WGS) entry which is preliminary data.</text>
</comment>
<evidence type="ECO:0000259" key="6">
    <source>
        <dbReference type="PROSITE" id="PS50845"/>
    </source>
</evidence>
<keyword evidence="8" id="KW-1185">Reference proteome</keyword>
<dbReference type="OrthoDB" id="567788at2759"/>
<organism evidence="7 8">
    <name type="scientific">Mytilus galloprovincialis</name>
    <name type="common">Mediterranean mussel</name>
    <dbReference type="NCBI Taxonomy" id="29158"/>
    <lineage>
        <taxon>Eukaryota</taxon>
        <taxon>Metazoa</taxon>
        <taxon>Spiralia</taxon>
        <taxon>Lophotrochozoa</taxon>
        <taxon>Mollusca</taxon>
        <taxon>Bivalvia</taxon>
        <taxon>Autobranchia</taxon>
        <taxon>Pteriomorphia</taxon>
        <taxon>Mytilida</taxon>
        <taxon>Mytiloidea</taxon>
        <taxon>Mytilidae</taxon>
        <taxon>Mytilinae</taxon>
        <taxon>Mytilus</taxon>
    </lineage>
</organism>
<dbReference type="PANTHER" id="PTHR45799">
    <property type="entry name" value="RETICULON-LIKE PROTEIN"/>
    <property type="match status" value="1"/>
</dbReference>